<evidence type="ECO:0000313" key="2">
    <source>
        <dbReference type="EMBL" id="KZT35019.1"/>
    </source>
</evidence>
<organism evidence="2 3">
    <name type="scientific">Sistotremastrum suecicum HHB10207 ss-3</name>
    <dbReference type="NCBI Taxonomy" id="1314776"/>
    <lineage>
        <taxon>Eukaryota</taxon>
        <taxon>Fungi</taxon>
        <taxon>Dikarya</taxon>
        <taxon>Basidiomycota</taxon>
        <taxon>Agaricomycotina</taxon>
        <taxon>Agaricomycetes</taxon>
        <taxon>Sistotremastrales</taxon>
        <taxon>Sistotremastraceae</taxon>
        <taxon>Sistotremastrum</taxon>
    </lineage>
</organism>
<name>A0A166A6T7_9AGAM</name>
<dbReference type="EMBL" id="KV428156">
    <property type="protein sequence ID" value="KZT35019.1"/>
    <property type="molecule type" value="Genomic_DNA"/>
</dbReference>
<protein>
    <submittedName>
        <fullName evidence="2">Uncharacterized protein</fullName>
    </submittedName>
</protein>
<reference evidence="2 3" key="1">
    <citation type="journal article" date="2016" name="Mol. Biol. Evol.">
        <title>Comparative Genomics of Early-Diverging Mushroom-Forming Fungi Provides Insights into the Origins of Lignocellulose Decay Capabilities.</title>
        <authorList>
            <person name="Nagy L.G."/>
            <person name="Riley R."/>
            <person name="Tritt A."/>
            <person name="Adam C."/>
            <person name="Daum C."/>
            <person name="Floudas D."/>
            <person name="Sun H."/>
            <person name="Yadav J.S."/>
            <person name="Pangilinan J."/>
            <person name="Larsson K.H."/>
            <person name="Matsuura K."/>
            <person name="Barry K."/>
            <person name="Labutti K."/>
            <person name="Kuo R."/>
            <person name="Ohm R.A."/>
            <person name="Bhattacharya S.S."/>
            <person name="Shirouzu T."/>
            <person name="Yoshinaga Y."/>
            <person name="Martin F.M."/>
            <person name="Grigoriev I.V."/>
            <person name="Hibbett D.S."/>
        </authorList>
    </citation>
    <scope>NUCLEOTIDE SEQUENCE [LARGE SCALE GENOMIC DNA]</scope>
    <source>
        <strain evidence="2 3">HHB10207 ss-3</strain>
    </source>
</reference>
<feature type="compositionally biased region" description="Polar residues" evidence="1">
    <location>
        <begin position="91"/>
        <end position="100"/>
    </location>
</feature>
<accession>A0A166A6T7</accession>
<dbReference type="AlphaFoldDB" id="A0A166A6T7"/>
<gene>
    <name evidence="2" type="ORF">SISSUDRAFT_218704</name>
</gene>
<evidence type="ECO:0000256" key="1">
    <source>
        <dbReference type="SAM" id="MobiDB-lite"/>
    </source>
</evidence>
<sequence>MSRCRGKDATSHFLIYRGNRRQYAHIPQAVFYFLCPVYVRNPLFQFKRTLRPPSSPPFSQASRTAYRPRIRVLPSLTTTVSLLSSISRTRPYNSTSTQQGRLPEVKRREAKNLVSGLGSSPLIEGKKTGDCAASRG</sequence>
<feature type="region of interest" description="Disordered" evidence="1">
    <location>
        <begin position="87"/>
        <end position="136"/>
    </location>
</feature>
<proteinExistence type="predicted"/>
<evidence type="ECO:0000313" key="3">
    <source>
        <dbReference type="Proteomes" id="UP000076798"/>
    </source>
</evidence>
<dbReference type="Proteomes" id="UP000076798">
    <property type="component" value="Unassembled WGS sequence"/>
</dbReference>
<keyword evidence="3" id="KW-1185">Reference proteome</keyword>